<protein>
    <submittedName>
        <fullName evidence="1">Uncharacterized protein</fullName>
    </submittedName>
</protein>
<gene>
    <name evidence="1" type="ORF">MA03_01830</name>
</gene>
<proteinExistence type="predicted"/>
<dbReference type="EMBL" id="CP009961">
    <property type="protein sequence ID" value="AKG38276.1"/>
    <property type="molecule type" value="Genomic_DNA"/>
</dbReference>
<dbReference type="AlphaFoldDB" id="A0A0F7CKU6"/>
<dbReference type="Proteomes" id="UP000067434">
    <property type="component" value="Chromosome"/>
</dbReference>
<dbReference type="KEGG" id="thf:MA03_01830"/>
<dbReference type="HOGENOM" id="CLU_1575032_0_0_2"/>
<accession>A0A0F7CKU6</accession>
<reference evidence="1 2" key="1">
    <citation type="journal article" date="2015" name="Stand. Genomic Sci.">
        <title>Complete genome sequence of and proposal of Thermofilum uzonense sp. nov. a novel hyperthermophilic crenarchaeon and emended description of the genus Thermofilum.</title>
        <authorList>
            <person name="Toshchakov S.V."/>
            <person name="Korzhenkov A.A."/>
            <person name="Samarov N.I."/>
            <person name="Mazunin I.O."/>
            <person name="Mozhey O.I."/>
            <person name="Shmyr I.S."/>
            <person name="Derbikova K.S."/>
            <person name="Taranov E.A."/>
            <person name="Dominova I.N."/>
            <person name="Bonch-Osmolovskaya E.A."/>
            <person name="Patrushev M.V."/>
            <person name="Podosokorskaya O.A."/>
            <person name="Kublanov I.V."/>
        </authorList>
    </citation>
    <scope>NUCLEOTIDE SEQUENCE [LARGE SCALE GENOMIC DNA]</scope>
    <source>
        <strain evidence="1 2">1807-2</strain>
    </source>
</reference>
<sequence>MRMGEMLIRGLLFETLKSFMLIFSFLLYVLFVVPIKALAQTLRPSYDGIFIIAPGSRGVVVQSQARKHIFQLALAWGASAGLRLTSQGHLLKKTPPTSPRGYVLSLAVSLKNYLESKGYRVRVKLKDVMGEELIAVMEIKKESLLAKIVEYAEALRPSRRKNPLFTETS</sequence>
<dbReference type="PATRIC" id="fig|1550241.5.peg.373"/>
<evidence type="ECO:0000313" key="2">
    <source>
        <dbReference type="Proteomes" id="UP000067434"/>
    </source>
</evidence>
<evidence type="ECO:0000313" key="1">
    <source>
        <dbReference type="EMBL" id="AKG38276.1"/>
    </source>
</evidence>
<dbReference type="STRING" id="1550241.MA03_01830"/>
<keyword evidence="2" id="KW-1185">Reference proteome</keyword>
<name>A0A0F7CKU6_9CREN</name>
<organism evidence="1 2">
    <name type="scientific">Infirmifilum uzonense</name>
    <dbReference type="NCBI Taxonomy" id="1550241"/>
    <lineage>
        <taxon>Archaea</taxon>
        <taxon>Thermoproteota</taxon>
        <taxon>Thermoprotei</taxon>
        <taxon>Thermofilales</taxon>
        <taxon>Thermofilaceae</taxon>
        <taxon>Infirmifilum</taxon>
    </lineage>
</organism>